<reference evidence="1" key="1">
    <citation type="submission" date="2019-04" db="EMBL/GenBank/DDBJ databases">
        <title>Microbes associate with the intestines of laboratory mice.</title>
        <authorList>
            <person name="Navarre W."/>
            <person name="Wong E."/>
            <person name="Huang K."/>
            <person name="Tropini C."/>
            <person name="Ng K."/>
            <person name="Yu B."/>
        </authorList>
    </citation>
    <scope>NUCLEOTIDE SEQUENCE</scope>
    <source>
        <strain evidence="1">NM72_1-8</strain>
    </source>
</reference>
<comment type="caution">
    <text evidence="1">The sequence shown here is derived from an EMBL/GenBank/DDBJ whole genome shotgun (WGS) entry which is preliminary data.</text>
</comment>
<dbReference type="EMBL" id="SRZB01000013">
    <property type="protein sequence ID" value="TGX98846.1"/>
    <property type="molecule type" value="Genomic_DNA"/>
</dbReference>
<gene>
    <name evidence="1" type="ORF">E5357_07740</name>
</gene>
<protein>
    <submittedName>
        <fullName evidence="1">Uncharacterized protein</fullName>
    </submittedName>
</protein>
<keyword evidence="2" id="KW-1185">Reference proteome</keyword>
<name>A0AC61R007_9FIRM</name>
<sequence length="400" mass="44357">MVDKRLSDSDIKLLLQGFRSKGISEPVIELAKKDLEYGLPKDMVDLYIVPAIGEINAKAMSEALHLGASSKLVKKLKKLNEYQIRLALAELKGGMLEDSIIGVITTNATAHDMERMFIQIKKDMSGAKPKKEGETKQADEAGESNTGGKLAAIDADEVARAIEPIFERFAQGIVEAMKPNRESLDEVAGMIKNWETQMAESKNSEAENRLNEELDRLEKQVEELKNDLASSAGVIKSKEEEISRLREEMLTMKENQTVEVKEPAREQKPNQTSEGEGNNHKSEEKQVIQTSGTAVFGNCQTMLRASDGTMIPVHIERTEAKRPKGVAAMAAKLFGGTPSQKSLLNMLIEGRLDKEQLKEIKRAKDHHFSDDEIKDLIECGLPAEEMAGIIDVVMSDRILQ</sequence>
<organism evidence="1 2">
    <name type="scientific">Hominisplanchenecus murintestinalis</name>
    <dbReference type="NCBI Taxonomy" id="2941517"/>
    <lineage>
        <taxon>Bacteria</taxon>
        <taxon>Bacillati</taxon>
        <taxon>Bacillota</taxon>
        <taxon>Clostridia</taxon>
        <taxon>Lachnospirales</taxon>
        <taxon>Lachnospiraceae</taxon>
        <taxon>Hominisplanchenecus</taxon>
    </lineage>
</organism>
<evidence type="ECO:0000313" key="2">
    <source>
        <dbReference type="Proteomes" id="UP000307720"/>
    </source>
</evidence>
<accession>A0AC61R007</accession>
<evidence type="ECO:0000313" key="1">
    <source>
        <dbReference type="EMBL" id="TGX98846.1"/>
    </source>
</evidence>
<dbReference type="Proteomes" id="UP000307720">
    <property type="component" value="Unassembled WGS sequence"/>
</dbReference>
<proteinExistence type="predicted"/>